<dbReference type="Proteomes" id="UP000254070">
    <property type="component" value="Unassembled WGS sequence"/>
</dbReference>
<feature type="transmembrane region" description="Helical" evidence="1">
    <location>
        <begin position="49"/>
        <end position="71"/>
    </location>
</feature>
<dbReference type="RefSeq" id="WP_113845717.1">
    <property type="nucleotide sequence ID" value="NZ_JADPAK010000006.1"/>
</dbReference>
<dbReference type="Pfam" id="PF03703">
    <property type="entry name" value="bPH_2"/>
    <property type="match status" value="1"/>
</dbReference>
<dbReference type="EMBL" id="UGIF01000002">
    <property type="protein sequence ID" value="STP30389.1"/>
    <property type="molecule type" value="Genomic_DNA"/>
</dbReference>
<accession>A0A367CDV1</accession>
<evidence type="ECO:0000313" key="5">
    <source>
        <dbReference type="Proteomes" id="UP000252797"/>
    </source>
</evidence>
<feature type="transmembrane region" description="Helical" evidence="1">
    <location>
        <begin position="21"/>
        <end position="43"/>
    </location>
</feature>
<evidence type="ECO:0000313" key="4">
    <source>
        <dbReference type="EMBL" id="STP30389.1"/>
    </source>
</evidence>
<dbReference type="InterPro" id="IPR005182">
    <property type="entry name" value="YdbS-like_PH"/>
</dbReference>
<name>A0A367CDV1_9ENTE</name>
<dbReference type="EMBL" id="LEPB01000004">
    <property type="protein sequence ID" value="RCA10807.1"/>
    <property type="molecule type" value="Genomic_DNA"/>
</dbReference>
<reference evidence="3 5" key="1">
    <citation type="submission" date="2015-06" db="EMBL/GenBank/DDBJ databases">
        <title>The Genome Sequence of Enterococcus durans 4EA1.</title>
        <authorList>
            <consortium name="The Broad Institute Genomics Platform"/>
            <consortium name="The Broad Institute Genome Sequencing Center for Infectious Disease"/>
            <person name="Earl A.M."/>
            <person name="Van Tyne D."/>
            <person name="Lebreton F."/>
            <person name="Saavedra J.T."/>
            <person name="Gilmore M.S."/>
            <person name="Manson Mcguire A."/>
            <person name="Clock S."/>
            <person name="Crupain M."/>
            <person name="Rangan U."/>
            <person name="Young S."/>
            <person name="Abouelleil A."/>
            <person name="Cao P."/>
            <person name="Chapman S.B."/>
            <person name="Griggs A."/>
            <person name="Priest M."/>
            <person name="Shea T."/>
            <person name="Wortman J."/>
            <person name="Nusbaum C."/>
            <person name="Birren B."/>
        </authorList>
    </citation>
    <scope>NUCLEOTIDE SEQUENCE [LARGE SCALE GENOMIC DNA]</scope>
    <source>
        <strain evidence="3 5">4EA1</strain>
    </source>
</reference>
<keyword evidence="1" id="KW-0812">Transmembrane</keyword>
<proteinExistence type="predicted"/>
<keyword evidence="1" id="KW-1133">Transmembrane helix</keyword>
<feature type="domain" description="YdbS-like PH" evidence="2">
    <location>
        <begin position="77"/>
        <end position="152"/>
    </location>
</feature>
<evidence type="ECO:0000256" key="1">
    <source>
        <dbReference type="SAM" id="Phobius"/>
    </source>
</evidence>
<gene>
    <name evidence="3" type="ORF">EA71_01560</name>
    <name evidence="4" type="ORF">NCTC8129_02632</name>
</gene>
<dbReference type="PANTHER" id="PTHR34473">
    <property type="entry name" value="UPF0699 TRANSMEMBRANE PROTEIN YDBS"/>
    <property type="match status" value="1"/>
</dbReference>
<evidence type="ECO:0000313" key="3">
    <source>
        <dbReference type="EMBL" id="RCA10807.1"/>
    </source>
</evidence>
<reference evidence="4 6" key="2">
    <citation type="submission" date="2018-06" db="EMBL/GenBank/DDBJ databases">
        <authorList>
            <consortium name="Pathogen Informatics"/>
            <person name="Doyle S."/>
        </authorList>
    </citation>
    <scope>NUCLEOTIDE SEQUENCE [LARGE SCALE GENOMIC DNA]</scope>
    <source>
        <strain evidence="4 6">NCTC8129</strain>
    </source>
</reference>
<organism evidence="3 5">
    <name type="scientific">Enterococcus durans</name>
    <dbReference type="NCBI Taxonomy" id="53345"/>
    <lineage>
        <taxon>Bacteria</taxon>
        <taxon>Bacillati</taxon>
        <taxon>Bacillota</taxon>
        <taxon>Bacilli</taxon>
        <taxon>Lactobacillales</taxon>
        <taxon>Enterococcaceae</taxon>
        <taxon>Enterococcus</taxon>
    </lineage>
</organism>
<dbReference type="AlphaFoldDB" id="A0A367CDV1"/>
<keyword evidence="1" id="KW-0472">Membrane</keyword>
<evidence type="ECO:0000313" key="6">
    <source>
        <dbReference type="Proteomes" id="UP000254070"/>
    </source>
</evidence>
<sequence>MNYPLLAQKMPQRIKKVWQKSIFLTSVIFLLLGIIMFGILRYLHQLSALWGSILIGYFLIVLIVTILKFILVPYRYEFHRYEITPEDLVFQKGFIFRSTTYVPINRIQHVETEQGPFLRQQNLIQIAIHTAATTHRLAGLDMEEAQALRQQIIELVKVAKEDV</sequence>
<dbReference type="Proteomes" id="UP000252797">
    <property type="component" value="Unassembled WGS sequence"/>
</dbReference>
<evidence type="ECO:0000259" key="2">
    <source>
        <dbReference type="Pfam" id="PF03703"/>
    </source>
</evidence>
<dbReference type="STRING" id="53345.LIU_09095"/>
<protein>
    <submittedName>
        <fullName evidence="4">Bacterial membrane flanked domain</fullName>
    </submittedName>
</protein>
<dbReference type="PANTHER" id="PTHR34473:SF2">
    <property type="entry name" value="UPF0699 TRANSMEMBRANE PROTEIN YDBT"/>
    <property type="match status" value="1"/>
</dbReference>